<dbReference type="AlphaFoldDB" id="A0A426YUL8"/>
<comment type="caution">
    <text evidence="1">The sequence shown here is derived from an EMBL/GenBank/DDBJ whole genome shotgun (WGS) entry which is preliminary data.</text>
</comment>
<evidence type="ECO:0000313" key="1">
    <source>
        <dbReference type="EMBL" id="RRT55416.1"/>
    </source>
</evidence>
<evidence type="ECO:0000313" key="2">
    <source>
        <dbReference type="Proteomes" id="UP000287651"/>
    </source>
</evidence>
<name>A0A426YUL8_ENSVE</name>
<organism evidence="1 2">
    <name type="scientific">Ensete ventricosum</name>
    <name type="common">Abyssinian banana</name>
    <name type="synonym">Musa ensete</name>
    <dbReference type="NCBI Taxonomy" id="4639"/>
    <lineage>
        <taxon>Eukaryota</taxon>
        <taxon>Viridiplantae</taxon>
        <taxon>Streptophyta</taxon>
        <taxon>Embryophyta</taxon>
        <taxon>Tracheophyta</taxon>
        <taxon>Spermatophyta</taxon>
        <taxon>Magnoliopsida</taxon>
        <taxon>Liliopsida</taxon>
        <taxon>Zingiberales</taxon>
        <taxon>Musaceae</taxon>
        <taxon>Ensete</taxon>
    </lineage>
</organism>
<feature type="non-terminal residue" evidence="1">
    <location>
        <position position="1"/>
    </location>
</feature>
<protein>
    <submittedName>
        <fullName evidence="1">Uncharacterized protein</fullName>
    </submittedName>
</protein>
<sequence>GTGPTSWNFVRVARNERVGANIVLFISAFGIGRAWSRGRSCCCRRYTEERPLQGFASSLRGEDATRGGGGGPSVSLSTLLRVATSVPGGSRDRFPLFDSSMMVRFSSPYSPPPHLLWFRFHVDLNGIFVCELPV</sequence>
<reference evidence="1 2" key="1">
    <citation type="journal article" date="2014" name="Agronomy (Basel)">
        <title>A Draft Genome Sequence for Ensete ventricosum, the Drought-Tolerant Tree Against Hunger.</title>
        <authorList>
            <person name="Harrison J."/>
            <person name="Moore K.A."/>
            <person name="Paszkiewicz K."/>
            <person name="Jones T."/>
            <person name="Grant M."/>
            <person name="Ambacheew D."/>
            <person name="Muzemil S."/>
            <person name="Studholme D.J."/>
        </authorList>
    </citation>
    <scope>NUCLEOTIDE SEQUENCE [LARGE SCALE GENOMIC DNA]</scope>
</reference>
<proteinExistence type="predicted"/>
<dbReference type="EMBL" id="AMZH03010100">
    <property type="protein sequence ID" value="RRT55416.1"/>
    <property type="molecule type" value="Genomic_DNA"/>
</dbReference>
<gene>
    <name evidence="1" type="ORF">B296_00035584</name>
</gene>
<dbReference type="Proteomes" id="UP000287651">
    <property type="component" value="Unassembled WGS sequence"/>
</dbReference>
<accession>A0A426YUL8</accession>